<feature type="domain" description="S-adenosylmethionine synthetase N-terminal" evidence="13">
    <location>
        <begin position="5"/>
        <end position="102"/>
    </location>
</feature>
<dbReference type="CDD" id="cd18079">
    <property type="entry name" value="S-AdoMet_synt"/>
    <property type="match status" value="1"/>
</dbReference>
<feature type="region of interest" description="Flexible loop" evidence="10">
    <location>
        <begin position="100"/>
        <end position="110"/>
    </location>
</feature>
<evidence type="ECO:0000259" key="14">
    <source>
        <dbReference type="Pfam" id="PF02772"/>
    </source>
</evidence>
<evidence type="ECO:0000256" key="7">
    <source>
        <dbReference type="ARBA" id="ARBA00022840"/>
    </source>
</evidence>
<evidence type="ECO:0000256" key="9">
    <source>
        <dbReference type="ARBA" id="ARBA00022958"/>
    </source>
</evidence>
<evidence type="ECO:0000256" key="10">
    <source>
        <dbReference type="HAMAP-Rule" id="MF_00086"/>
    </source>
</evidence>
<keyword evidence="9 10" id="KW-0630">Potassium</keyword>
<evidence type="ECO:0000313" key="16">
    <source>
        <dbReference type="EMBL" id="QQP11848.1"/>
    </source>
</evidence>
<name>A0ABX7APG8_9BACI</name>
<feature type="binding site" description="in other chain" evidence="10">
    <location>
        <begin position="243"/>
        <end position="244"/>
    </location>
    <ligand>
        <name>ATP</name>
        <dbReference type="ChEBI" id="CHEBI:30616"/>
        <note>ligand shared between two neighboring subunits</note>
    </ligand>
</feature>
<accession>A0ABX7APG8</accession>
<dbReference type="InterPro" id="IPR022629">
    <property type="entry name" value="S-AdoMet_synt_central"/>
</dbReference>
<dbReference type="InterPro" id="IPR022631">
    <property type="entry name" value="ADOMET_SYNTHASE_CS"/>
</dbReference>
<feature type="binding site" evidence="10">
    <location>
        <position position="275"/>
    </location>
    <ligand>
        <name>ATP</name>
        <dbReference type="ChEBI" id="CHEBI:30616"/>
        <note>ligand shared between two neighboring subunits</note>
    </ligand>
</feature>
<keyword evidence="17" id="KW-1185">Reference proteome</keyword>
<feature type="binding site" description="in other chain" evidence="10">
    <location>
        <position position="16"/>
    </location>
    <ligand>
        <name>ATP</name>
        <dbReference type="ChEBI" id="CHEBI:30616"/>
        <note>ligand shared between two neighboring subunits</note>
    </ligand>
</feature>
<comment type="function">
    <text evidence="10">Catalyzes the formation of S-adenosylmethionine (AdoMet) from methionine and ATP. The overall synthetic reaction is composed of two sequential steps, AdoMet formation and the subsequent tripolyphosphate hydrolysis which occurs prior to release of AdoMet from the enzyme.</text>
</comment>
<dbReference type="Pfam" id="PF00438">
    <property type="entry name" value="S-AdoMet_synt_N"/>
    <property type="match status" value="1"/>
</dbReference>
<feature type="binding site" evidence="10">
    <location>
        <position position="18"/>
    </location>
    <ligand>
        <name>Mg(2+)</name>
        <dbReference type="ChEBI" id="CHEBI:18420"/>
    </ligand>
</feature>
<keyword evidence="3 10" id="KW-0554">One-carbon metabolism</keyword>
<dbReference type="PANTHER" id="PTHR11964">
    <property type="entry name" value="S-ADENOSYLMETHIONINE SYNTHETASE"/>
    <property type="match status" value="1"/>
</dbReference>
<dbReference type="RefSeq" id="WP_053592856.1">
    <property type="nucleotide sequence ID" value="NZ_CP067341.1"/>
</dbReference>
<comment type="subcellular location">
    <subcellularLocation>
        <location evidence="10 11">Cytoplasm</location>
    </subcellularLocation>
</comment>
<feature type="binding site" description="in other chain" evidence="10">
    <location>
        <position position="100"/>
    </location>
    <ligand>
        <name>L-methionine</name>
        <dbReference type="ChEBI" id="CHEBI:57844"/>
        <note>ligand shared between two neighboring subunits</note>
    </ligand>
</feature>
<dbReference type="PROSITE" id="PS00377">
    <property type="entry name" value="ADOMET_SYNTHASE_2"/>
    <property type="match status" value="1"/>
</dbReference>
<keyword evidence="10" id="KW-0963">Cytoplasm</keyword>
<dbReference type="PIRSF" id="PIRSF000497">
    <property type="entry name" value="MAT"/>
    <property type="match status" value="1"/>
</dbReference>
<feature type="binding site" evidence="10">
    <location>
        <position position="252"/>
    </location>
    <ligand>
        <name>ATP</name>
        <dbReference type="ChEBI" id="CHEBI:30616"/>
        <note>ligand shared between two neighboring subunits</note>
    </ligand>
</feature>
<dbReference type="EMBL" id="CP067341">
    <property type="protein sequence ID" value="QQP11848.1"/>
    <property type="molecule type" value="Genomic_DNA"/>
</dbReference>
<dbReference type="EC" id="2.5.1.6" evidence="10"/>
<feature type="binding site" evidence="10">
    <location>
        <position position="252"/>
    </location>
    <ligand>
        <name>L-methionine</name>
        <dbReference type="ChEBI" id="CHEBI:57844"/>
        <note>ligand shared between two neighboring subunits</note>
    </ligand>
</feature>
<keyword evidence="8 10" id="KW-0460">Magnesium</keyword>
<feature type="binding site" description="in other chain" evidence="10">
    <location>
        <position position="283"/>
    </location>
    <ligand>
        <name>L-methionine</name>
        <dbReference type="ChEBI" id="CHEBI:57844"/>
        <note>ligand shared between two neighboring subunits</note>
    </ligand>
</feature>
<dbReference type="InterPro" id="IPR022630">
    <property type="entry name" value="S-AdoMet_synt_C"/>
</dbReference>
<evidence type="ECO:0000256" key="6">
    <source>
        <dbReference type="ARBA" id="ARBA00022741"/>
    </source>
</evidence>
<protein>
    <recommendedName>
        <fullName evidence="10">S-adenosylmethionine synthase</fullName>
        <shortName evidence="10">AdoMet synthase</shortName>
        <ecNumber evidence="10">2.5.1.6</ecNumber>
    </recommendedName>
    <alternativeName>
        <fullName evidence="10">MAT</fullName>
    </alternativeName>
    <alternativeName>
        <fullName evidence="10">Methionine adenosyltransferase</fullName>
    </alternativeName>
</protein>
<dbReference type="PROSITE" id="PS00376">
    <property type="entry name" value="ADOMET_SYNTHASE_1"/>
    <property type="match status" value="1"/>
</dbReference>
<evidence type="ECO:0000256" key="5">
    <source>
        <dbReference type="ARBA" id="ARBA00022723"/>
    </source>
</evidence>
<keyword evidence="4 10" id="KW-0808">Transferase</keyword>
<sequence length="398" mass="42937">MTNRRLFTSESVTEGHPDKICDQISDAILDAILAEDPNARVACETTVTTGLVLVAGEITTSTYVDMKGIVRDTVAEIGYTRGKYGFDAENLAVLLAIGEQSPDIAQGVDQALEAREGSMTDADIEAIGAGDQGLMFGFACNETPELMPLPISLAHKLARRLTEARKSGELAYLRPDGKTQVTIEYDENNVPVRVDTIVISTQHDEEATLEQIQADLKEFVIAPVVPSELLDADTKYFINPTGRFVIGGPKGDAGLTGRKIIVDTYGGYARHGGGAFSGKDATKVDRSAAYAARYVAKNIVAAGLAERAEVQLAYAIGVAQPVSIAVDTFGTGKVKESEIVNWVRELFDLRPAGIIKMLNLRRPIYKQTAAYGHFGRTDLNVPWEQTDKADALKEKAGL</sequence>
<feature type="binding site" description="in other chain" evidence="10">
    <location>
        <begin position="258"/>
        <end position="259"/>
    </location>
    <ligand>
        <name>ATP</name>
        <dbReference type="ChEBI" id="CHEBI:30616"/>
        <note>ligand shared between two neighboring subunits</note>
    </ligand>
</feature>
<evidence type="ECO:0000256" key="3">
    <source>
        <dbReference type="ARBA" id="ARBA00022563"/>
    </source>
</evidence>
<comment type="subunit">
    <text evidence="10">Homotetramer; dimer of dimers.</text>
</comment>
<comment type="cofactor">
    <cofactor evidence="10">
        <name>Mg(2+)</name>
        <dbReference type="ChEBI" id="CHEBI:18420"/>
    </cofactor>
    <text evidence="10">Binds 2 divalent ions per subunit.</text>
</comment>
<dbReference type="NCBIfam" id="TIGR01034">
    <property type="entry name" value="metK"/>
    <property type="match status" value="1"/>
</dbReference>
<keyword evidence="7 10" id="KW-0067">ATP-binding</keyword>
<feature type="domain" description="S-adenosylmethionine synthetase C-terminal" evidence="15">
    <location>
        <begin position="246"/>
        <end position="385"/>
    </location>
</feature>
<dbReference type="HAMAP" id="MF_00086">
    <property type="entry name" value="S_AdoMet_synth1"/>
    <property type="match status" value="1"/>
</dbReference>
<feature type="binding site" description="in other chain" evidence="10">
    <location>
        <position position="57"/>
    </location>
    <ligand>
        <name>L-methionine</name>
        <dbReference type="ChEBI" id="CHEBI:57844"/>
        <note>ligand shared between two neighboring subunits</note>
    </ligand>
</feature>
<evidence type="ECO:0000259" key="13">
    <source>
        <dbReference type="Pfam" id="PF00438"/>
    </source>
</evidence>
<organism evidence="16 17">
    <name type="scientific">Lysinibacillus agricola</name>
    <dbReference type="NCBI Taxonomy" id="2590012"/>
    <lineage>
        <taxon>Bacteria</taxon>
        <taxon>Bacillati</taxon>
        <taxon>Bacillota</taxon>
        <taxon>Bacilli</taxon>
        <taxon>Bacillales</taxon>
        <taxon>Bacillaceae</taxon>
        <taxon>Lysinibacillus</taxon>
    </lineage>
</organism>
<comment type="cofactor">
    <cofactor evidence="10">
        <name>K(+)</name>
        <dbReference type="ChEBI" id="CHEBI:29103"/>
    </cofactor>
    <text evidence="10">Binds 1 potassium ion per subunit.</text>
</comment>
<comment type="catalytic activity">
    <reaction evidence="10">
        <text>L-methionine + ATP + H2O = S-adenosyl-L-methionine + phosphate + diphosphate</text>
        <dbReference type="Rhea" id="RHEA:21080"/>
        <dbReference type="ChEBI" id="CHEBI:15377"/>
        <dbReference type="ChEBI" id="CHEBI:30616"/>
        <dbReference type="ChEBI" id="CHEBI:33019"/>
        <dbReference type="ChEBI" id="CHEBI:43474"/>
        <dbReference type="ChEBI" id="CHEBI:57844"/>
        <dbReference type="ChEBI" id="CHEBI:59789"/>
        <dbReference type="EC" id="2.5.1.6"/>
    </reaction>
</comment>
<gene>
    <name evidence="10" type="primary">metK</name>
    <name evidence="16" type="ORF">FJQ98_22140</name>
</gene>
<dbReference type="GO" id="GO:0004478">
    <property type="term" value="F:methionine adenosyltransferase activity"/>
    <property type="evidence" value="ECO:0007669"/>
    <property type="project" value="UniProtKB-EC"/>
</dbReference>
<dbReference type="InterPro" id="IPR022636">
    <property type="entry name" value="S-AdoMet_synthetase_sfam"/>
</dbReference>
<dbReference type="Pfam" id="PF02772">
    <property type="entry name" value="S-AdoMet_synt_M"/>
    <property type="match status" value="1"/>
</dbReference>
<evidence type="ECO:0000256" key="1">
    <source>
        <dbReference type="ARBA" id="ARBA00005224"/>
    </source>
</evidence>
<dbReference type="Pfam" id="PF02773">
    <property type="entry name" value="S-AdoMet_synt_C"/>
    <property type="match status" value="1"/>
</dbReference>
<proteinExistence type="inferred from homology"/>
<dbReference type="InterPro" id="IPR002133">
    <property type="entry name" value="S-AdoMet_synthetase"/>
</dbReference>
<comment type="similarity">
    <text evidence="2 10 12">Belongs to the AdoMet synthase family.</text>
</comment>
<evidence type="ECO:0000256" key="11">
    <source>
        <dbReference type="RuleBase" id="RU000542"/>
    </source>
</evidence>
<dbReference type="Proteomes" id="UP000596049">
    <property type="component" value="Chromosome"/>
</dbReference>
<dbReference type="InterPro" id="IPR022628">
    <property type="entry name" value="S-AdoMet_synt_N"/>
</dbReference>
<dbReference type="Gene3D" id="3.30.300.10">
    <property type="match status" value="3"/>
</dbReference>
<dbReference type="SUPFAM" id="SSF55973">
    <property type="entry name" value="S-adenosylmethionine synthetase"/>
    <property type="match status" value="3"/>
</dbReference>
<evidence type="ECO:0000313" key="17">
    <source>
        <dbReference type="Proteomes" id="UP000596049"/>
    </source>
</evidence>
<feature type="binding site" description="in other chain" evidence="10">
    <location>
        <begin position="176"/>
        <end position="178"/>
    </location>
    <ligand>
        <name>ATP</name>
        <dbReference type="ChEBI" id="CHEBI:30616"/>
        <note>ligand shared between two neighboring subunits</note>
    </ligand>
</feature>
<evidence type="ECO:0000259" key="15">
    <source>
        <dbReference type="Pfam" id="PF02773"/>
    </source>
</evidence>
<evidence type="ECO:0000256" key="4">
    <source>
        <dbReference type="ARBA" id="ARBA00022679"/>
    </source>
</evidence>
<keyword evidence="6 10" id="KW-0547">Nucleotide-binding</keyword>
<feature type="binding site" evidence="10">
    <location>
        <position position="44"/>
    </location>
    <ligand>
        <name>K(+)</name>
        <dbReference type="ChEBI" id="CHEBI:29103"/>
    </ligand>
</feature>
<reference evidence="16 17" key="1">
    <citation type="submission" date="2020-01" db="EMBL/GenBank/DDBJ databases">
        <authorList>
            <person name="Liu G."/>
            <person name="Liu B."/>
        </authorList>
    </citation>
    <scope>NUCLEOTIDE SEQUENCE [LARGE SCALE GENOMIC DNA]</scope>
    <source>
        <strain evidence="16 17">FJAT-51161</strain>
    </source>
</reference>
<evidence type="ECO:0000256" key="8">
    <source>
        <dbReference type="ARBA" id="ARBA00022842"/>
    </source>
</evidence>
<comment type="pathway">
    <text evidence="1 10">Amino-acid biosynthesis; S-adenosyl-L-methionine biosynthesis; S-adenosyl-L-methionine from L-methionine: step 1/1.</text>
</comment>
<evidence type="ECO:0000256" key="12">
    <source>
        <dbReference type="RuleBase" id="RU004462"/>
    </source>
</evidence>
<keyword evidence="5 10" id="KW-0479">Metal-binding</keyword>
<evidence type="ECO:0000256" key="2">
    <source>
        <dbReference type="ARBA" id="ARBA00009685"/>
    </source>
</evidence>
<feature type="domain" description="S-adenosylmethionine synthetase central" evidence="14">
    <location>
        <begin position="127"/>
        <end position="244"/>
    </location>
</feature>
<feature type="binding site" evidence="10">
    <location>
        <position position="279"/>
    </location>
    <ligand>
        <name>ATP</name>
        <dbReference type="ChEBI" id="CHEBI:30616"/>
        <note>ligand shared between two neighboring subunits</note>
    </ligand>
</feature>